<feature type="chain" id="PRO_5004241643" description="Haloacid dehalogenase-like family hydrolase" evidence="1">
    <location>
        <begin position="21"/>
        <end position="307"/>
    </location>
</feature>
<dbReference type="InterPro" id="IPR036412">
    <property type="entry name" value="HAD-like_sf"/>
</dbReference>
<name>Q4N6T9_THEPA</name>
<dbReference type="PROSITE" id="PS51257">
    <property type="entry name" value="PROKAR_LIPOPROTEIN"/>
    <property type="match status" value="1"/>
</dbReference>
<dbReference type="Gene3D" id="3.30.1240.10">
    <property type="match status" value="1"/>
</dbReference>
<proteinExistence type="predicted"/>
<dbReference type="InParanoid" id="Q4N6T9"/>
<dbReference type="InterPro" id="IPR023214">
    <property type="entry name" value="HAD_sf"/>
</dbReference>
<dbReference type="GO" id="GO:0016791">
    <property type="term" value="F:phosphatase activity"/>
    <property type="evidence" value="ECO:0007669"/>
    <property type="project" value="TreeGrafter"/>
</dbReference>
<evidence type="ECO:0000313" key="2">
    <source>
        <dbReference type="EMBL" id="EAN34319.1"/>
    </source>
</evidence>
<dbReference type="OMA" id="CEHMKEV"/>
<dbReference type="VEuPathDB" id="PiroplasmaDB:TpMuguga_01g01081"/>
<dbReference type="STRING" id="5875.Q4N6T9"/>
<gene>
    <name evidence="2" type="ordered locus">TP01_1081</name>
</gene>
<evidence type="ECO:0000313" key="3">
    <source>
        <dbReference type="Proteomes" id="UP000001949"/>
    </source>
</evidence>
<dbReference type="KEGG" id="tpv:TP01_1081"/>
<reference evidence="2 3" key="1">
    <citation type="journal article" date="2005" name="Science">
        <title>Genome sequence of Theileria parva, a bovine pathogen that transforms lymphocytes.</title>
        <authorList>
            <person name="Gardner M.J."/>
            <person name="Bishop R."/>
            <person name="Shah T."/>
            <person name="de Villiers E.P."/>
            <person name="Carlton J.M."/>
            <person name="Hall N."/>
            <person name="Ren Q."/>
            <person name="Paulsen I.T."/>
            <person name="Pain A."/>
            <person name="Berriman M."/>
            <person name="Wilson R.J.M."/>
            <person name="Sato S."/>
            <person name="Ralph S.A."/>
            <person name="Mann D.J."/>
            <person name="Xiong Z."/>
            <person name="Shallom S.J."/>
            <person name="Weidman J."/>
            <person name="Jiang L."/>
            <person name="Lynn J."/>
            <person name="Weaver B."/>
            <person name="Shoaibi A."/>
            <person name="Domingo A.R."/>
            <person name="Wasawo D."/>
            <person name="Crabtree J."/>
            <person name="Wortman J.R."/>
            <person name="Haas B."/>
            <person name="Angiuoli S.V."/>
            <person name="Creasy T.H."/>
            <person name="Lu C."/>
            <person name="Suh B."/>
            <person name="Silva J.C."/>
            <person name="Utterback T.R."/>
            <person name="Feldblyum T.V."/>
            <person name="Pertea M."/>
            <person name="Allen J."/>
            <person name="Nierman W.C."/>
            <person name="Taracha E.L.N."/>
            <person name="Salzberg S.L."/>
            <person name="White O.R."/>
            <person name="Fitzhugh H.A."/>
            <person name="Morzaria S."/>
            <person name="Venter J.C."/>
            <person name="Fraser C.M."/>
            <person name="Nene V."/>
        </authorList>
    </citation>
    <scope>NUCLEOTIDE SEQUENCE [LARGE SCALE GENOMIC DNA]</scope>
    <source>
        <strain evidence="2 3">Muguga</strain>
    </source>
</reference>
<dbReference type="InterPro" id="IPR006379">
    <property type="entry name" value="HAD-SF_hydro_IIB"/>
</dbReference>
<dbReference type="Proteomes" id="UP000001949">
    <property type="component" value="Unassembled WGS sequence"/>
</dbReference>
<keyword evidence="1" id="KW-0732">Signal</keyword>
<dbReference type="GO" id="GO:0005829">
    <property type="term" value="C:cytosol"/>
    <property type="evidence" value="ECO:0007669"/>
    <property type="project" value="TreeGrafter"/>
</dbReference>
<dbReference type="RefSeq" id="XP_766602.1">
    <property type="nucleotide sequence ID" value="XM_761509.1"/>
</dbReference>
<evidence type="ECO:0008006" key="4">
    <source>
        <dbReference type="Google" id="ProtNLM"/>
    </source>
</evidence>
<evidence type="ECO:0000256" key="1">
    <source>
        <dbReference type="SAM" id="SignalP"/>
    </source>
</evidence>
<dbReference type="AlphaFoldDB" id="Q4N6T9"/>
<organism evidence="2 3">
    <name type="scientific">Theileria parva</name>
    <name type="common">East coast fever infection agent</name>
    <dbReference type="NCBI Taxonomy" id="5875"/>
    <lineage>
        <taxon>Eukaryota</taxon>
        <taxon>Sar</taxon>
        <taxon>Alveolata</taxon>
        <taxon>Apicomplexa</taxon>
        <taxon>Aconoidasida</taxon>
        <taxon>Piroplasmida</taxon>
        <taxon>Theileriidae</taxon>
        <taxon>Theileria</taxon>
    </lineage>
</organism>
<dbReference type="Gene3D" id="3.40.50.1000">
    <property type="entry name" value="HAD superfamily/HAD-like"/>
    <property type="match status" value="1"/>
</dbReference>
<dbReference type="PANTHER" id="PTHR10000:SF8">
    <property type="entry name" value="HAD SUPERFAMILY HYDROLASE-LIKE, TYPE 3"/>
    <property type="match status" value="1"/>
</dbReference>
<dbReference type="PANTHER" id="PTHR10000">
    <property type="entry name" value="PHOSPHOSERINE PHOSPHATASE"/>
    <property type="match status" value="1"/>
</dbReference>
<dbReference type="SUPFAM" id="SSF56784">
    <property type="entry name" value="HAD-like"/>
    <property type="match status" value="1"/>
</dbReference>
<dbReference type="eggNOG" id="ENOG502RSY5">
    <property type="taxonomic scope" value="Eukaryota"/>
</dbReference>
<keyword evidence="3" id="KW-1185">Reference proteome</keyword>
<dbReference type="EMBL" id="AAGK01000001">
    <property type="protein sequence ID" value="EAN34319.1"/>
    <property type="molecule type" value="Genomic_DNA"/>
</dbReference>
<feature type="signal peptide" evidence="1">
    <location>
        <begin position="1"/>
        <end position="20"/>
    </location>
</feature>
<comment type="caution">
    <text evidence="2">The sequence shown here is derived from an EMBL/GenBank/DDBJ whole genome shotgun (WGS) entry which is preliminary data.</text>
</comment>
<dbReference type="NCBIfam" id="TIGR01484">
    <property type="entry name" value="HAD-SF-IIB"/>
    <property type="match status" value="1"/>
</dbReference>
<sequence length="307" mass="34362">MPKILSYLIFIVLSCTNCLSAPISDFVKPDTPPKYFAIDIDGTFHIKDESKFKKNVEAFKRLKQKNTTPFFCTGRHLQCAKKLLGEGFFTETGYNGYPGVYLNGALVYDTNGKAFVDKFTPQFIDEFVNYVEQNNLNDKVFYYSPEGTFSLKELYKDGLQAIENNFITTPVVLSLSDLKSKDIIGITIFKTGLGGCISMSGVHSIEYTQHDITHITSLKCDKKIGLEKLLKDLGSNETECAYIGDDVNDVEAMEYCSMSFAVADAQEEAKNKAKWTLDLKHDECAFEKVVKLLCDDEGQQTSSMGSV</sequence>
<dbReference type="GeneID" id="3503020"/>
<protein>
    <recommendedName>
        <fullName evidence="4">Haloacid dehalogenase-like family hydrolase</fullName>
    </recommendedName>
</protein>
<accession>Q4N6T9</accession>
<dbReference type="GO" id="GO:0000287">
    <property type="term" value="F:magnesium ion binding"/>
    <property type="evidence" value="ECO:0007669"/>
    <property type="project" value="TreeGrafter"/>
</dbReference>
<dbReference type="Pfam" id="PF08282">
    <property type="entry name" value="Hydrolase_3"/>
    <property type="match status" value="1"/>
</dbReference>